<name>A0A8T2BCJ4_9BRAS</name>
<protein>
    <submittedName>
        <fullName evidence="2">Reverse transcriptase zinc-binding domain</fullName>
    </submittedName>
</protein>
<proteinExistence type="predicted"/>
<dbReference type="AlphaFoldDB" id="A0A8T2BCJ4"/>
<dbReference type="Proteomes" id="UP000694240">
    <property type="component" value="Chromosome 7"/>
</dbReference>
<feature type="domain" description="Reverse transcriptase zinc-binding" evidence="1">
    <location>
        <begin position="330"/>
        <end position="414"/>
    </location>
</feature>
<gene>
    <name evidence="2" type="ORF">ISN45_Aa02g004120</name>
</gene>
<dbReference type="PANTHER" id="PTHR33116:SF76">
    <property type="entry name" value="DUF4283 DOMAIN-CONTAINING PROTEIN"/>
    <property type="match status" value="1"/>
</dbReference>
<accession>A0A8T2BCJ4</accession>
<dbReference type="PANTHER" id="PTHR33116">
    <property type="entry name" value="REVERSE TRANSCRIPTASE ZINC-BINDING DOMAIN-CONTAINING PROTEIN-RELATED-RELATED"/>
    <property type="match status" value="1"/>
</dbReference>
<dbReference type="GO" id="GO:0003964">
    <property type="term" value="F:RNA-directed DNA polymerase activity"/>
    <property type="evidence" value="ECO:0007669"/>
    <property type="project" value="UniProtKB-KW"/>
</dbReference>
<keyword evidence="2" id="KW-0548">Nucleotidyltransferase</keyword>
<evidence type="ECO:0000313" key="2">
    <source>
        <dbReference type="EMBL" id="KAG7585037.1"/>
    </source>
</evidence>
<dbReference type="Pfam" id="PF13966">
    <property type="entry name" value="zf-RVT"/>
    <property type="match status" value="1"/>
</dbReference>
<reference evidence="2 3" key="1">
    <citation type="submission" date="2020-12" db="EMBL/GenBank/DDBJ databases">
        <title>Concerted genomic and epigenomic changes stabilize Arabidopsis allopolyploids.</title>
        <authorList>
            <person name="Chen Z."/>
        </authorList>
    </citation>
    <scope>NUCLEOTIDE SEQUENCE [LARGE SCALE GENOMIC DNA]</scope>
    <source>
        <strain evidence="2">Allo738</strain>
        <tissue evidence="2">Leaf</tissue>
    </source>
</reference>
<evidence type="ECO:0000313" key="3">
    <source>
        <dbReference type="Proteomes" id="UP000694240"/>
    </source>
</evidence>
<keyword evidence="2" id="KW-0695">RNA-directed DNA polymerase</keyword>
<dbReference type="EMBL" id="JAEFBK010000007">
    <property type="protein sequence ID" value="KAG7585037.1"/>
    <property type="molecule type" value="Genomic_DNA"/>
</dbReference>
<keyword evidence="2" id="KW-0808">Transferase</keyword>
<dbReference type="InterPro" id="IPR026960">
    <property type="entry name" value="RVT-Znf"/>
</dbReference>
<comment type="caution">
    <text evidence="2">The sequence shown here is derived from an EMBL/GenBank/DDBJ whole genome shotgun (WGS) entry which is preliminary data.</text>
</comment>
<sequence length="515" mass="59979">MVMSDGKIRSIEGIVGVFNDFAKKSGLKISMEKTTIYLAGNATQCRQEIEDRFQFKAGNLPVRYLGLPLVTKRLTSNDYSPLLEQIRRKIGTWTARHLSYAGRLNLIRSVLWSICNFWLAAFRLPRECIREIDRLCSAFLWSGPELNPQKVKVNWDSICKPIKEGGLGLRSLQEANDVCCLKLIWRLVSHTDSLWVKWIEKNLLKKDTFWSITTRYQGSWMWRKMLKYREVAKRFCKVEVNNGATTSFWFDDWSNMGRLIDVAGARGQIDLGISKYKTVAEAWRGLRGRRHRAAIFNDIETALLSKRQCQTEGKDIVLWKGKNDEFRPRFSTGDTWNHTRTASTEVTWHRGVWFSHSTPKYSFCVWLAALNRLSTGDRMNYWNRGLSAACVLCNNALETRDHLFFTCDFASAVWYDLAKNVYGARYSTNWHDLLVSISGNWKNRIESFIVRYLFQATTHTIWRERNGRKHGEKPNSTALLIKWIDKQIRNQLSTIRESGDRRYDLGLQTWFATRS</sequence>
<evidence type="ECO:0000259" key="1">
    <source>
        <dbReference type="Pfam" id="PF13966"/>
    </source>
</evidence>
<organism evidence="2 3">
    <name type="scientific">Arabidopsis thaliana x Arabidopsis arenosa</name>
    <dbReference type="NCBI Taxonomy" id="1240361"/>
    <lineage>
        <taxon>Eukaryota</taxon>
        <taxon>Viridiplantae</taxon>
        <taxon>Streptophyta</taxon>
        <taxon>Embryophyta</taxon>
        <taxon>Tracheophyta</taxon>
        <taxon>Spermatophyta</taxon>
        <taxon>Magnoliopsida</taxon>
        <taxon>eudicotyledons</taxon>
        <taxon>Gunneridae</taxon>
        <taxon>Pentapetalae</taxon>
        <taxon>rosids</taxon>
        <taxon>malvids</taxon>
        <taxon>Brassicales</taxon>
        <taxon>Brassicaceae</taxon>
        <taxon>Camelineae</taxon>
        <taxon>Arabidopsis</taxon>
    </lineage>
</organism>
<keyword evidence="3" id="KW-1185">Reference proteome</keyword>